<name>A0AAV2T3K6_CALDB</name>
<dbReference type="EMBL" id="CAXLJL010000102">
    <property type="protein sequence ID" value="CAL5131754.1"/>
    <property type="molecule type" value="Genomic_DNA"/>
</dbReference>
<accession>A0AAV2T3K6</accession>
<reference evidence="2" key="1">
    <citation type="submission" date="2024-06" db="EMBL/GenBank/DDBJ databases">
        <authorList>
            <person name="Liu X."/>
            <person name="Lenzi L."/>
            <person name="Haldenby T S."/>
            <person name="Uol C."/>
        </authorList>
    </citation>
    <scope>NUCLEOTIDE SEQUENCE</scope>
</reference>
<dbReference type="AlphaFoldDB" id="A0AAV2T3K6"/>
<organism evidence="2 3">
    <name type="scientific">Calicophoron daubneyi</name>
    <name type="common">Rumen fluke</name>
    <name type="synonym">Paramphistomum daubneyi</name>
    <dbReference type="NCBI Taxonomy" id="300641"/>
    <lineage>
        <taxon>Eukaryota</taxon>
        <taxon>Metazoa</taxon>
        <taxon>Spiralia</taxon>
        <taxon>Lophotrochozoa</taxon>
        <taxon>Platyhelminthes</taxon>
        <taxon>Trematoda</taxon>
        <taxon>Digenea</taxon>
        <taxon>Plagiorchiida</taxon>
        <taxon>Pronocephalata</taxon>
        <taxon>Paramphistomoidea</taxon>
        <taxon>Paramphistomidae</taxon>
        <taxon>Calicophoron</taxon>
    </lineage>
</organism>
<sequence length="761" mass="85277">MTSPYTSVSQNHFSRRTSATMSSVTSVFTQISRSKHRTHYDMKRWGILSCLRSCDVHIFHCFNQGGRRRLKHSVISKTENVPSNSRSTDACGDTSGEKCPDASPTFQRPSCSPHSFAGSSMSDAIKNVMKVINHFTGNPLSHSLVPNDQIIKAVSEKVEPRSGGEMYVEVCHTIEHTCSKITPQPNTGIYPGKANVSCSMIESYHLTQAQAQRRVVEDVTNQASPSVCLSQTSRQQDICEYGQASSSREVTYSHMGPRKLCRRVRCCSTTEMVRRSRSARSLVSPVYKLNWLDDFSLKDKTNSSTSSSTYGSQSVDIRNGITSSEEEVVELLREALNEPSHSWVSNSHYSNERSESYEIREKNYIGPSLEEPKSKAVVSLPPREVVHNPPAIPRIPRSSLKSKRSFECRSYNIPHPRPRVRNSIVKRFPSKRPGTFRPAPLRRSRCQSSIRGKQTKSNQIQNDRVCSRKTKPDISESSSNVIIHQNQNGMVRSDSLTTRSWSASTHDRSMVNNCGSLERLGNDSQPLAHMLRENFSQYDVSVTDVNAGWHSGGGRYSKEYCESLTETKEPNTSSQITPGDSSLKTYGLIALAETSDLVGDASVRTIDKELGKFCFENSFECYPRRTVHCPINSLVEKRTDYQSRNCPPDWRTSVPNVLPRPSLPLLALPPQSGQIWSCGPSYSIVPGSSGPHQQPNYSQQYSSLRTAYPATTVMGSSPLWYYAMPLRTNRTYAPLPKARSGRRLYPNHSCCHYSRIPRLNV</sequence>
<feature type="compositionally biased region" description="Polar residues" evidence="1">
    <location>
        <begin position="446"/>
        <end position="464"/>
    </location>
</feature>
<evidence type="ECO:0000256" key="1">
    <source>
        <dbReference type="SAM" id="MobiDB-lite"/>
    </source>
</evidence>
<gene>
    <name evidence="2" type="ORF">CDAUBV1_LOCUS4302</name>
</gene>
<evidence type="ECO:0000313" key="3">
    <source>
        <dbReference type="Proteomes" id="UP001497525"/>
    </source>
</evidence>
<comment type="caution">
    <text evidence="2">The sequence shown here is derived from an EMBL/GenBank/DDBJ whole genome shotgun (WGS) entry which is preliminary data.</text>
</comment>
<dbReference type="Proteomes" id="UP001497525">
    <property type="component" value="Unassembled WGS sequence"/>
</dbReference>
<proteinExistence type="predicted"/>
<protein>
    <submittedName>
        <fullName evidence="2">Uncharacterized protein</fullName>
    </submittedName>
</protein>
<evidence type="ECO:0000313" key="2">
    <source>
        <dbReference type="EMBL" id="CAL5131754.1"/>
    </source>
</evidence>
<feature type="region of interest" description="Disordered" evidence="1">
    <location>
        <begin position="429"/>
        <end position="477"/>
    </location>
</feature>